<dbReference type="GeneID" id="27362706"/>
<dbReference type="AlphaFoldDB" id="A0A0D2AA98"/>
<evidence type="ECO:0000313" key="2">
    <source>
        <dbReference type="Proteomes" id="UP000053342"/>
    </source>
</evidence>
<dbReference type="RefSeq" id="XP_016257507.1">
    <property type="nucleotide sequence ID" value="XM_016412199.1"/>
</dbReference>
<dbReference type="Proteomes" id="UP000053342">
    <property type="component" value="Unassembled WGS sequence"/>
</dbReference>
<dbReference type="HOGENOM" id="CLU_1740544_0_0_1"/>
<reference evidence="1 2" key="1">
    <citation type="submission" date="2015-01" db="EMBL/GenBank/DDBJ databases">
        <title>The Genome Sequence of Exophiala oligosperma CBS72588.</title>
        <authorList>
            <consortium name="The Broad Institute Genomics Platform"/>
            <person name="Cuomo C."/>
            <person name="de Hoog S."/>
            <person name="Gorbushina A."/>
            <person name="Stielow B."/>
            <person name="Teixiera M."/>
            <person name="Abouelleil A."/>
            <person name="Chapman S.B."/>
            <person name="Priest M."/>
            <person name="Young S.K."/>
            <person name="Wortman J."/>
            <person name="Nusbaum C."/>
            <person name="Birren B."/>
        </authorList>
    </citation>
    <scope>NUCLEOTIDE SEQUENCE [LARGE SCALE GENOMIC DNA]</scope>
    <source>
        <strain evidence="1 2">CBS 72588</strain>
    </source>
</reference>
<keyword evidence="2" id="KW-1185">Reference proteome</keyword>
<dbReference type="VEuPathDB" id="FungiDB:PV06_10632"/>
<proteinExistence type="predicted"/>
<evidence type="ECO:0000313" key="1">
    <source>
        <dbReference type="EMBL" id="KIW37291.1"/>
    </source>
</evidence>
<gene>
    <name evidence="1" type="ORF">PV06_10632</name>
</gene>
<accession>A0A0D2AA98</accession>
<sequence length="150" mass="16799">MTSDPISLFLSRLNDCQRLPRGWHKSLTDAQSAPKDSDDEIFLTEGPATWLAYVLVKNSAENSMTFHGKADFRRVLADLLRSSIQDRRTMARELSVRIPSQTQKKINETVSSVMVRHRSPCTTDNDNLVHSLNTTLSETGEPSPANELNA</sequence>
<organism evidence="1 2">
    <name type="scientific">Exophiala oligosperma</name>
    <dbReference type="NCBI Taxonomy" id="215243"/>
    <lineage>
        <taxon>Eukaryota</taxon>
        <taxon>Fungi</taxon>
        <taxon>Dikarya</taxon>
        <taxon>Ascomycota</taxon>
        <taxon>Pezizomycotina</taxon>
        <taxon>Eurotiomycetes</taxon>
        <taxon>Chaetothyriomycetidae</taxon>
        <taxon>Chaetothyriales</taxon>
        <taxon>Herpotrichiellaceae</taxon>
        <taxon>Exophiala</taxon>
    </lineage>
</organism>
<dbReference type="EMBL" id="KN847345">
    <property type="protein sequence ID" value="KIW37291.1"/>
    <property type="molecule type" value="Genomic_DNA"/>
</dbReference>
<protein>
    <submittedName>
        <fullName evidence="1">Uncharacterized protein</fullName>
    </submittedName>
</protein>
<name>A0A0D2AA98_9EURO</name>